<protein>
    <submittedName>
        <fullName evidence="2">Phage protein</fullName>
    </submittedName>
</protein>
<dbReference type="RefSeq" id="WP_036061921.1">
    <property type="nucleotide sequence ID" value="NZ_AODM01000005.1"/>
</dbReference>
<dbReference type="PATRIC" id="fig|1265822.4.peg.302"/>
<dbReference type="AlphaFoldDB" id="W7DX59"/>
<organism evidence="2 3">
    <name type="scientific">Listeria fleischmannii FSL S10-1203</name>
    <dbReference type="NCBI Taxonomy" id="1265822"/>
    <lineage>
        <taxon>Bacteria</taxon>
        <taxon>Bacillati</taxon>
        <taxon>Bacillota</taxon>
        <taxon>Bacilli</taxon>
        <taxon>Bacillales</taxon>
        <taxon>Listeriaceae</taxon>
        <taxon>Listeria</taxon>
    </lineage>
</organism>
<proteinExistence type="predicted"/>
<evidence type="ECO:0000313" key="2">
    <source>
        <dbReference type="EMBL" id="EUJ64831.1"/>
    </source>
</evidence>
<dbReference type="Proteomes" id="UP000019241">
    <property type="component" value="Unassembled WGS sequence"/>
</dbReference>
<name>W7DX59_9LIST</name>
<sequence length="169" mass="19469">MVDVNNQNQEHELGWDDTIERESTFVLLPEGDYDFTVTKMTRGRYDPKPNSKIPACNMAKLELTIHSHEHGDQTILHNLYLHTQTEGLLSAFFVGIGQKKKGEPLKMDWNNVVGATGRAKIKINQYMNQSGEERQNNQVARFYEPENYNQPTAQQPPQQSQQQYQPGMF</sequence>
<evidence type="ECO:0000313" key="3">
    <source>
        <dbReference type="Proteomes" id="UP000019241"/>
    </source>
</evidence>
<gene>
    <name evidence="2" type="ORF">MCOL2_01490</name>
</gene>
<dbReference type="EMBL" id="AODM01000005">
    <property type="protein sequence ID" value="EUJ64831.1"/>
    <property type="molecule type" value="Genomic_DNA"/>
</dbReference>
<reference evidence="2 3" key="1">
    <citation type="submission" date="2012-12" db="EMBL/GenBank/DDBJ databases">
        <title>Novel taxa of Listeriaceae from agricultural environments in the United States.</title>
        <authorList>
            <person name="den Bakker H.C."/>
            <person name="Allred A."/>
            <person name="Warchocki S."/>
            <person name="Wright E.M."/>
            <person name="Burrell A."/>
            <person name="Nightingale K.K."/>
            <person name="Kephart D."/>
            <person name="Wiedmann M."/>
        </authorList>
    </citation>
    <scope>NUCLEOTIDE SEQUENCE [LARGE SCALE GENOMIC DNA]</scope>
    <source>
        <strain evidence="2 3">FSL S10-1203</strain>
    </source>
</reference>
<comment type="caution">
    <text evidence="2">The sequence shown here is derived from an EMBL/GenBank/DDBJ whole genome shotgun (WGS) entry which is preliminary data.</text>
</comment>
<evidence type="ECO:0000256" key="1">
    <source>
        <dbReference type="SAM" id="MobiDB-lite"/>
    </source>
</evidence>
<accession>W7DX59</accession>
<feature type="compositionally biased region" description="Low complexity" evidence="1">
    <location>
        <begin position="150"/>
        <end position="169"/>
    </location>
</feature>
<feature type="region of interest" description="Disordered" evidence="1">
    <location>
        <begin position="146"/>
        <end position="169"/>
    </location>
</feature>